<dbReference type="Proteomes" id="UP000184330">
    <property type="component" value="Unassembled WGS sequence"/>
</dbReference>
<dbReference type="AlphaFoldDB" id="A0A1L7WTQ9"/>
<dbReference type="PANTHER" id="PTHR43040:SF1">
    <property type="entry name" value="RIBONUCLEASE D"/>
    <property type="match status" value="1"/>
</dbReference>
<dbReference type="InterPro" id="IPR012337">
    <property type="entry name" value="RNaseH-like_sf"/>
</dbReference>
<evidence type="ECO:0000313" key="3">
    <source>
        <dbReference type="EMBL" id="CZR56150.1"/>
    </source>
</evidence>
<name>A0A1L7WTQ9_9HELO</name>
<sequence>MRRKLRPSSIDVTPPQSNDETPPARPKTTNVVDPRSLLERLTSSSRCSPSSPCQKHAKSSINEPITPNTQRTSSLLPSNRSTVAQHQQAPTKTECPSAHDPPLDATIKHQKQGNRPSSFGYSSSHKFHHITTGVFACFAKSKVPIRTGHVTSVPRLPHEVVSSKPRQLVPSGNRRNVDSRRRWNPRDGLGHSVVWASANDNWGSYSYLETLVESEDTDCIGTTNEPTPVTALPSLPEIDSRFGLFQKEQFQRRLVNTTTMIEDFVMMFDEIQQGRVSLAIDLEGYEFGRYGILSSIQFTFAHRPHIGYVVDVLQLKEKAFHIVGKNGLSVQIVLEDADIWKSIFDGRQDSAILHGQWGVKPAGVIDLQLMELASRKGNKYYLSGLERCVRTYGGLNEEESSVWSTIKKAGEATTKTIPSAIGFFVQYRRPC</sequence>
<keyword evidence="4" id="KW-1185">Reference proteome</keyword>
<accession>A0A1L7WTQ9</accession>
<dbReference type="GO" id="GO:0008408">
    <property type="term" value="F:3'-5' exonuclease activity"/>
    <property type="evidence" value="ECO:0007669"/>
    <property type="project" value="InterPro"/>
</dbReference>
<feature type="region of interest" description="Disordered" evidence="1">
    <location>
        <begin position="159"/>
        <end position="183"/>
    </location>
</feature>
<evidence type="ECO:0000259" key="2">
    <source>
        <dbReference type="Pfam" id="PF01612"/>
    </source>
</evidence>
<feature type="region of interest" description="Disordered" evidence="1">
    <location>
        <begin position="1"/>
        <end position="121"/>
    </location>
</feature>
<feature type="domain" description="3'-5' exonuclease" evidence="2">
    <location>
        <begin position="256"/>
        <end position="399"/>
    </location>
</feature>
<dbReference type="SUPFAM" id="SSF53098">
    <property type="entry name" value="Ribonuclease H-like"/>
    <property type="match status" value="1"/>
</dbReference>
<dbReference type="GO" id="GO:0003676">
    <property type="term" value="F:nucleic acid binding"/>
    <property type="evidence" value="ECO:0007669"/>
    <property type="project" value="InterPro"/>
</dbReference>
<dbReference type="InterPro" id="IPR002562">
    <property type="entry name" value="3'-5'_exonuclease_dom"/>
</dbReference>
<dbReference type="STRING" id="576137.A0A1L7WTQ9"/>
<dbReference type="Gene3D" id="3.30.420.10">
    <property type="entry name" value="Ribonuclease H-like superfamily/Ribonuclease H"/>
    <property type="match status" value="1"/>
</dbReference>
<reference evidence="3 4" key="1">
    <citation type="submission" date="2016-03" db="EMBL/GenBank/DDBJ databases">
        <authorList>
            <person name="Ploux O."/>
        </authorList>
    </citation>
    <scope>NUCLEOTIDE SEQUENCE [LARGE SCALE GENOMIC DNA]</scope>
    <source>
        <strain evidence="3 4">UAMH 11012</strain>
    </source>
</reference>
<feature type="compositionally biased region" description="Polar residues" evidence="1">
    <location>
        <begin position="59"/>
        <end position="91"/>
    </location>
</feature>
<evidence type="ECO:0000313" key="4">
    <source>
        <dbReference type="Proteomes" id="UP000184330"/>
    </source>
</evidence>
<dbReference type="PANTHER" id="PTHR43040">
    <property type="entry name" value="RIBONUCLEASE D"/>
    <property type="match status" value="1"/>
</dbReference>
<dbReference type="EMBL" id="FJOG01000007">
    <property type="protein sequence ID" value="CZR56150.1"/>
    <property type="molecule type" value="Genomic_DNA"/>
</dbReference>
<dbReference type="GO" id="GO:0006139">
    <property type="term" value="P:nucleobase-containing compound metabolic process"/>
    <property type="evidence" value="ECO:0007669"/>
    <property type="project" value="InterPro"/>
</dbReference>
<evidence type="ECO:0000256" key="1">
    <source>
        <dbReference type="SAM" id="MobiDB-lite"/>
    </source>
</evidence>
<organism evidence="3 4">
    <name type="scientific">Phialocephala subalpina</name>
    <dbReference type="NCBI Taxonomy" id="576137"/>
    <lineage>
        <taxon>Eukaryota</taxon>
        <taxon>Fungi</taxon>
        <taxon>Dikarya</taxon>
        <taxon>Ascomycota</taxon>
        <taxon>Pezizomycotina</taxon>
        <taxon>Leotiomycetes</taxon>
        <taxon>Helotiales</taxon>
        <taxon>Mollisiaceae</taxon>
        <taxon>Phialocephala</taxon>
        <taxon>Phialocephala fortinii species complex</taxon>
    </lineage>
</organism>
<protein>
    <recommendedName>
        <fullName evidence="2">3'-5' exonuclease domain-containing protein</fullName>
    </recommendedName>
</protein>
<feature type="compositionally biased region" description="Polar residues" evidence="1">
    <location>
        <begin position="10"/>
        <end position="20"/>
    </location>
</feature>
<feature type="compositionally biased region" description="Low complexity" evidence="1">
    <location>
        <begin position="39"/>
        <end position="53"/>
    </location>
</feature>
<dbReference type="OrthoDB" id="26838at2759"/>
<proteinExistence type="predicted"/>
<dbReference type="Pfam" id="PF01612">
    <property type="entry name" value="DNA_pol_A_exo1"/>
    <property type="match status" value="1"/>
</dbReference>
<dbReference type="InterPro" id="IPR036397">
    <property type="entry name" value="RNaseH_sf"/>
</dbReference>
<gene>
    <name evidence="3" type="ORF">PAC_06038</name>
</gene>